<dbReference type="OrthoDB" id="35849at10239"/>
<accession>G8XT56</accession>
<reference evidence="7" key="1">
    <citation type="submission" date="2011-12" db="EMBL/GenBank/DDBJ databases">
        <title>Comparative genomics of primate cytomegaloviruses.</title>
        <authorList>
            <person name="Davison A.J."/>
            <person name="Holton M."/>
            <person name="Dolan A."/>
            <person name="Dargan D.J."/>
            <person name="Gatherer D."/>
            <person name="Hayward G.S."/>
        </authorList>
    </citation>
    <scope>NUCLEOTIDE SEQUENCE [LARGE SCALE GENOMIC DNA]</scope>
    <source>
        <strain evidence="7">SqSHV</strain>
    </source>
</reference>
<keyword evidence="4" id="KW-0325">Glycoprotein</keyword>
<dbReference type="PANTHER" id="PTHR12080">
    <property type="entry name" value="SIGNALING LYMPHOCYTIC ACTIVATION MOLECULE"/>
    <property type="match status" value="1"/>
</dbReference>
<organism evidence="7 8">
    <name type="scientific">Saimiriine betaherpesvirus 4</name>
    <dbReference type="NCBI Taxonomy" id="1535247"/>
    <lineage>
        <taxon>Viruses</taxon>
        <taxon>Duplodnaviria</taxon>
        <taxon>Heunggongvirae</taxon>
        <taxon>Peploviricota</taxon>
        <taxon>Herviviricetes</taxon>
        <taxon>Herpesvirales</taxon>
        <taxon>Orthoherpesviridae</taxon>
        <taxon>Betaherpesvirinae</taxon>
        <taxon>Cytomegalovirus</taxon>
        <taxon>Cytomegalovirus saimiriinebeta4</taxon>
    </lineage>
</organism>
<dbReference type="Proteomes" id="UP000097892">
    <property type="component" value="Segment"/>
</dbReference>
<dbReference type="InterPro" id="IPR015631">
    <property type="entry name" value="CD2/SLAM_rcpt"/>
</dbReference>
<dbReference type="KEGG" id="vg:11464373"/>
<evidence type="ECO:0000313" key="7">
    <source>
        <dbReference type="EMBL" id="AEV81005.1"/>
    </source>
</evidence>
<dbReference type="RefSeq" id="YP_004940314.1">
    <property type="nucleotide sequence ID" value="NC_016448.1"/>
</dbReference>
<comment type="subcellular location">
    <subcellularLocation>
        <location evidence="1">Membrane</location>
    </subcellularLocation>
</comment>
<name>G8XT56_9BETA</name>
<keyword evidence="5" id="KW-0812">Transmembrane</keyword>
<evidence type="ECO:0000256" key="3">
    <source>
        <dbReference type="ARBA" id="ARBA00023136"/>
    </source>
</evidence>
<dbReference type="InterPro" id="IPR013783">
    <property type="entry name" value="Ig-like_fold"/>
</dbReference>
<keyword evidence="3 5" id="KW-0472">Membrane</keyword>
<dbReference type="Gene3D" id="2.60.40.10">
    <property type="entry name" value="Immunoglobulins"/>
    <property type="match status" value="2"/>
</dbReference>
<dbReference type="SUPFAM" id="SSF48726">
    <property type="entry name" value="Immunoglobulin"/>
    <property type="match status" value="1"/>
</dbReference>
<evidence type="ECO:0000256" key="5">
    <source>
        <dbReference type="SAM" id="Phobius"/>
    </source>
</evidence>
<gene>
    <name evidence="7" type="primary">S30</name>
</gene>
<sequence>MWNWIWTWIVLSMSLADESIYIVNAYSGRNLTLSIPGRVTETLDDITWLCTDTQKIAEWEGSTGSTYYSSFQNRTHLNGTGILYVSRVYPNDSNLYIVQITNTTQHSRRWSFNLQVFDPILQPPNITFNVTRRAKGCNVRLFCSGINTYNTTFVNYTWYSLSSDDLTVISRNESYIRNVTTDGCYTCQIQNPIERSNSTYCTSSCNVPLSQRYFKKWSPSSIITLLSLSVLLFSFLILHVYRKRL</sequence>
<keyword evidence="5" id="KW-1133">Transmembrane helix</keyword>
<evidence type="ECO:0000256" key="4">
    <source>
        <dbReference type="ARBA" id="ARBA00023180"/>
    </source>
</evidence>
<feature type="transmembrane region" description="Helical" evidence="5">
    <location>
        <begin position="222"/>
        <end position="241"/>
    </location>
</feature>
<keyword evidence="8" id="KW-1185">Reference proteome</keyword>
<evidence type="ECO:0000256" key="1">
    <source>
        <dbReference type="ARBA" id="ARBA00004370"/>
    </source>
</evidence>
<keyword evidence="2" id="KW-0732">Signal</keyword>
<proteinExistence type="predicted"/>
<evidence type="ECO:0000259" key="6">
    <source>
        <dbReference type="PROSITE" id="PS50835"/>
    </source>
</evidence>
<dbReference type="GO" id="GO:0016020">
    <property type="term" value="C:membrane"/>
    <property type="evidence" value="ECO:0007669"/>
    <property type="project" value="UniProtKB-SubCell"/>
</dbReference>
<dbReference type="InterPro" id="IPR007110">
    <property type="entry name" value="Ig-like_dom"/>
</dbReference>
<dbReference type="EMBL" id="FJ483967">
    <property type="protein sequence ID" value="AEV81005.1"/>
    <property type="molecule type" value="Genomic_DNA"/>
</dbReference>
<dbReference type="GeneID" id="11464373"/>
<protein>
    <submittedName>
        <fullName evidence="7">Membrane protein S30</fullName>
    </submittedName>
</protein>
<evidence type="ECO:0000256" key="2">
    <source>
        <dbReference type="ARBA" id="ARBA00022729"/>
    </source>
</evidence>
<dbReference type="InterPro" id="IPR036179">
    <property type="entry name" value="Ig-like_dom_sf"/>
</dbReference>
<dbReference type="PROSITE" id="PS50835">
    <property type="entry name" value="IG_LIKE"/>
    <property type="match status" value="1"/>
</dbReference>
<feature type="domain" description="Ig-like" evidence="6">
    <location>
        <begin position="124"/>
        <end position="198"/>
    </location>
</feature>
<evidence type="ECO:0000313" key="8">
    <source>
        <dbReference type="Proteomes" id="UP000097892"/>
    </source>
</evidence>
<dbReference type="PANTHER" id="PTHR12080:SF55">
    <property type="entry name" value="LYMPHOCYTE FUNCTION-ASSOCIATED ANTIGEN 3"/>
    <property type="match status" value="1"/>
</dbReference>